<dbReference type="GO" id="GO:0004515">
    <property type="term" value="F:nicotinate-nucleotide adenylyltransferase activity"/>
    <property type="evidence" value="ECO:0007669"/>
    <property type="project" value="UniProtKB-UniRule"/>
</dbReference>
<reference evidence="14" key="1">
    <citation type="submission" date="2016-10" db="EMBL/GenBank/DDBJ databases">
        <authorList>
            <person name="Varghese N."/>
            <person name="Submissions S."/>
        </authorList>
    </citation>
    <scope>NUCLEOTIDE SEQUENCE [LARGE SCALE GENOMIC DNA]</scope>
    <source>
        <strain evidence="14">8N4</strain>
    </source>
</reference>
<dbReference type="UniPathway" id="UPA00253">
    <property type="reaction ID" value="UER00332"/>
</dbReference>
<gene>
    <name evidence="11" type="primary">nadD</name>
    <name evidence="13" type="ORF">SAMN05216522_10430</name>
</gene>
<protein>
    <recommendedName>
        <fullName evidence="11">Probable nicotinate-nucleotide adenylyltransferase</fullName>
        <ecNumber evidence="11">2.7.7.18</ecNumber>
    </recommendedName>
    <alternativeName>
        <fullName evidence="11">Deamido-NAD(+) diphosphorylase</fullName>
    </alternativeName>
    <alternativeName>
        <fullName evidence="11">Deamido-NAD(+) pyrophosphorylase</fullName>
    </alternativeName>
    <alternativeName>
        <fullName evidence="11">Nicotinate mononucleotide adenylyltransferase</fullName>
        <shortName evidence="11">NaMN adenylyltransferase</shortName>
    </alternativeName>
</protein>
<evidence type="ECO:0000256" key="8">
    <source>
        <dbReference type="ARBA" id="ARBA00022840"/>
    </source>
</evidence>
<evidence type="ECO:0000256" key="1">
    <source>
        <dbReference type="ARBA" id="ARBA00002324"/>
    </source>
</evidence>
<evidence type="ECO:0000256" key="6">
    <source>
        <dbReference type="ARBA" id="ARBA00022695"/>
    </source>
</evidence>
<dbReference type="CDD" id="cd02165">
    <property type="entry name" value="NMNAT"/>
    <property type="match status" value="1"/>
</dbReference>
<comment type="similarity">
    <text evidence="3 11">Belongs to the NadD family.</text>
</comment>
<sequence length="214" mass="24254">MSKLSAWFGGTFDPIHNGHLHCAREIASLLDLQNVTLLPNNVPPHRPQPEASATQRVELLKRAIQDAPLFSIDCRELERDIPSWTIDTLTLLREEVGEKAPLAFIIGQDSLLSINKWDRWQEILEYCHLIVAQRPGYSSQHADNKVQLWITRHLTDAASLHRNPCGGIFLADTSLYTISATDIRRRLHHSLSCHGLLPDAVIEYIAETGLYRPR</sequence>
<keyword evidence="4 11" id="KW-0662">Pyridine nucleotide biosynthesis</keyword>
<dbReference type="GO" id="GO:0009435">
    <property type="term" value="P:NAD+ biosynthetic process"/>
    <property type="evidence" value="ECO:0007669"/>
    <property type="project" value="UniProtKB-UniRule"/>
</dbReference>
<keyword evidence="14" id="KW-1185">Reference proteome</keyword>
<dbReference type="NCBIfam" id="NF000839">
    <property type="entry name" value="PRK00071.1-1"/>
    <property type="match status" value="1"/>
</dbReference>
<dbReference type="InterPro" id="IPR005248">
    <property type="entry name" value="NadD/NMNAT"/>
</dbReference>
<evidence type="ECO:0000256" key="11">
    <source>
        <dbReference type="HAMAP-Rule" id="MF_00244"/>
    </source>
</evidence>
<evidence type="ECO:0000313" key="14">
    <source>
        <dbReference type="Proteomes" id="UP000242515"/>
    </source>
</evidence>
<dbReference type="PANTHER" id="PTHR39321:SF3">
    <property type="entry name" value="PHOSPHOPANTETHEINE ADENYLYLTRANSFERASE"/>
    <property type="match status" value="1"/>
</dbReference>
<dbReference type="NCBIfam" id="TIGR00482">
    <property type="entry name" value="nicotinate (nicotinamide) nucleotide adenylyltransferase"/>
    <property type="match status" value="1"/>
</dbReference>
<keyword evidence="6 11" id="KW-0548">Nucleotidyltransferase</keyword>
<dbReference type="GO" id="GO:0005524">
    <property type="term" value="F:ATP binding"/>
    <property type="evidence" value="ECO:0007669"/>
    <property type="project" value="UniProtKB-KW"/>
</dbReference>
<evidence type="ECO:0000256" key="3">
    <source>
        <dbReference type="ARBA" id="ARBA00009014"/>
    </source>
</evidence>
<dbReference type="EMBL" id="FOGC01000004">
    <property type="protein sequence ID" value="SEQ55974.1"/>
    <property type="molecule type" value="Genomic_DNA"/>
</dbReference>
<dbReference type="InterPro" id="IPR004821">
    <property type="entry name" value="Cyt_trans-like"/>
</dbReference>
<dbReference type="SUPFAM" id="SSF52374">
    <property type="entry name" value="Nucleotidylyl transferase"/>
    <property type="match status" value="1"/>
</dbReference>
<dbReference type="InterPro" id="IPR014729">
    <property type="entry name" value="Rossmann-like_a/b/a_fold"/>
</dbReference>
<dbReference type="EC" id="2.7.7.18" evidence="11"/>
<keyword evidence="7 11" id="KW-0547">Nucleotide-binding</keyword>
<accession>A0A1H9H0V9</accession>
<evidence type="ECO:0000256" key="4">
    <source>
        <dbReference type="ARBA" id="ARBA00022642"/>
    </source>
</evidence>
<dbReference type="PANTHER" id="PTHR39321">
    <property type="entry name" value="NICOTINATE-NUCLEOTIDE ADENYLYLTRANSFERASE-RELATED"/>
    <property type="match status" value="1"/>
</dbReference>
<evidence type="ECO:0000256" key="10">
    <source>
        <dbReference type="ARBA" id="ARBA00048721"/>
    </source>
</evidence>
<dbReference type="Gene3D" id="3.40.50.620">
    <property type="entry name" value="HUPs"/>
    <property type="match status" value="1"/>
</dbReference>
<dbReference type="Proteomes" id="UP000242515">
    <property type="component" value="Unassembled WGS sequence"/>
</dbReference>
<evidence type="ECO:0000313" key="13">
    <source>
        <dbReference type="EMBL" id="SEQ55974.1"/>
    </source>
</evidence>
<feature type="domain" description="Cytidyltransferase-like" evidence="12">
    <location>
        <begin position="7"/>
        <end position="186"/>
    </location>
</feature>
<organism evidence="13 14">
    <name type="scientific">Rosenbergiella nectarea</name>
    <dbReference type="NCBI Taxonomy" id="988801"/>
    <lineage>
        <taxon>Bacteria</taxon>
        <taxon>Pseudomonadati</taxon>
        <taxon>Pseudomonadota</taxon>
        <taxon>Gammaproteobacteria</taxon>
        <taxon>Enterobacterales</taxon>
        <taxon>Erwiniaceae</taxon>
        <taxon>Rosenbergiella</taxon>
    </lineage>
</organism>
<proteinExistence type="inferred from homology"/>
<dbReference type="NCBIfam" id="NF000840">
    <property type="entry name" value="PRK00071.1-3"/>
    <property type="match status" value="1"/>
</dbReference>
<keyword evidence="8 11" id="KW-0067">ATP-binding</keyword>
<keyword evidence="5 11" id="KW-0808">Transferase</keyword>
<comment type="function">
    <text evidence="1 11">Catalyzes the reversible adenylation of nicotinate mononucleotide (NaMN) to nicotinic acid adenine dinucleotide (NaAD).</text>
</comment>
<dbReference type="NCBIfam" id="TIGR00125">
    <property type="entry name" value="cyt_tran_rel"/>
    <property type="match status" value="1"/>
</dbReference>
<evidence type="ECO:0000256" key="5">
    <source>
        <dbReference type="ARBA" id="ARBA00022679"/>
    </source>
</evidence>
<comment type="catalytic activity">
    <reaction evidence="10 11">
        <text>nicotinate beta-D-ribonucleotide + ATP + H(+) = deamido-NAD(+) + diphosphate</text>
        <dbReference type="Rhea" id="RHEA:22860"/>
        <dbReference type="ChEBI" id="CHEBI:15378"/>
        <dbReference type="ChEBI" id="CHEBI:30616"/>
        <dbReference type="ChEBI" id="CHEBI:33019"/>
        <dbReference type="ChEBI" id="CHEBI:57502"/>
        <dbReference type="ChEBI" id="CHEBI:58437"/>
        <dbReference type="EC" id="2.7.7.18"/>
    </reaction>
</comment>
<dbReference type="HAMAP" id="MF_00244">
    <property type="entry name" value="NaMN_adenylyltr"/>
    <property type="match status" value="1"/>
</dbReference>
<keyword evidence="9 11" id="KW-0520">NAD</keyword>
<dbReference type="FunFam" id="3.40.50.620:FF:000039">
    <property type="entry name" value="Probable nicotinate-nucleotide adenylyltransferase"/>
    <property type="match status" value="1"/>
</dbReference>
<evidence type="ECO:0000256" key="2">
    <source>
        <dbReference type="ARBA" id="ARBA00005019"/>
    </source>
</evidence>
<evidence type="ECO:0000256" key="7">
    <source>
        <dbReference type="ARBA" id="ARBA00022741"/>
    </source>
</evidence>
<dbReference type="OrthoDB" id="5295945at2"/>
<comment type="pathway">
    <text evidence="2 11">Cofactor biosynthesis; NAD(+) biosynthesis; deamido-NAD(+) from nicotinate D-ribonucleotide: step 1/1.</text>
</comment>
<name>A0A1H9H0V9_9GAMM</name>
<dbReference type="STRING" id="988801.SAMN05216522_10430"/>
<evidence type="ECO:0000256" key="9">
    <source>
        <dbReference type="ARBA" id="ARBA00023027"/>
    </source>
</evidence>
<dbReference type="Pfam" id="PF01467">
    <property type="entry name" value="CTP_transf_like"/>
    <property type="match status" value="1"/>
</dbReference>
<dbReference type="RefSeq" id="WP_092674346.1">
    <property type="nucleotide sequence ID" value="NZ_FOGC01000004.1"/>
</dbReference>
<dbReference type="AlphaFoldDB" id="A0A1H9H0V9"/>
<evidence type="ECO:0000259" key="12">
    <source>
        <dbReference type="Pfam" id="PF01467"/>
    </source>
</evidence>